<dbReference type="PANTHER" id="PTHR43806">
    <property type="entry name" value="PEPTIDASE S8"/>
    <property type="match status" value="1"/>
</dbReference>
<dbReference type="InterPro" id="IPR050131">
    <property type="entry name" value="Peptidase_S8_subtilisin-like"/>
</dbReference>
<name>A0ABV8GQ29_9ACTN</name>
<feature type="domain" description="Peptidase S8/S53" evidence="6">
    <location>
        <begin position="189"/>
        <end position="443"/>
    </location>
</feature>
<keyword evidence="2 5" id="KW-0645">Protease</keyword>
<dbReference type="RefSeq" id="WP_379534844.1">
    <property type="nucleotide sequence ID" value="NZ_JBHSBI010000039.1"/>
</dbReference>
<evidence type="ECO:0000256" key="2">
    <source>
        <dbReference type="ARBA" id="ARBA00022670"/>
    </source>
</evidence>
<evidence type="ECO:0000313" key="8">
    <source>
        <dbReference type="Proteomes" id="UP001595851"/>
    </source>
</evidence>
<dbReference type="PRINTS" id="PR00723">
    <property type="entry name" value="SUBTILISIN"/>
</dbReference>
<keyword evidence="4 5" id="KW-0720">Serine protease</keyword>
<organism evidence="7 8">
    <name type="scientific">Nonomuraea purpurea</name>
    <dbReference type="NCBI Taxonomy" id="1849276"/>
    <lineage>
        <taxon>Bacteria</taxon>
        <taxon>Bacillati</taxon>
        <taxon>Actinomycetota</taxon>
        <taxon>Actinomycetes</taxon>
        <taxon>Streptosporangiales</taxon>
        <taxon>Streptosporangiaceae</taxon>
        <taxon>Nonomuraea</taxon>
    </lineage>
</organism>
<dbReference type="EMBL" id="JBHSBI010000039">
    <property type="protein sequence ID" value="MFC4015025.1"/>
    <property type="molecule type" value="Genomic_DNA"/>
</dbReference>
<evidence type="ECO:0000256" key="5">
    <source>
        <dbReference type="PROSITE-ProRule" id="PRU01240"/>
    </source>
</evidence>
<dbReference type="InterPro" id="IPR015500">
    <property type="entry name" value="Peptidase_S8_subtilisin-rel"/>
</dbReference>
<dbReference type="InterPro" id="IPR023828">
    <property type="entry name" value="Peptidase_S8_Ser-AS"/>
</dbReference>
<dbReference type="PANTHER" id="PTHR43806:SF11">
    <property type="entry name" value="CEREVISIN-RELATED"/>
    <property type="match status" value="1"/>
</dbReference>
<reference evidence="8" key="1">
    <citation type="journal article" date="2019" name="Int. J. Syst. Evol. Microbiol.">
        <title>The Global Catalogue of Microorganisms (GCM) 10K type strain sequencing project: providing services to taxonomists for standard genome sequencing and annotation.</title>
        <authorList>
            <consortium name="The Broad Institute Genomics Platform"/>
            <consortium name="The Broad Institute Genome Sequencing Center for Infectious Disease"/>
            <person name="Wu L."/>
            <person name="Ma J."/>
        </authorList>
    </citation>
    <scope>NUCLEOTIDE SEQUENCE [LARGE SCALE GENOMIC DNA]</scope>
    <source>
        <strain evidence="8">TBRC 1276</strain>
    </source>
</reference>
<evidence type="ECO:0000256" key="3">
    <source>
        <dbReference type="ARBA" id="ARBA00022801"/>
    </source>
</evidence>
<evidence type="ECO:0000256" key="1">
    <source>
        <dbReference type="ARBA" id="ARBA00011073"/>
    </source>
</evidence>
<proteinExistence type="inferred from homology"/>
<protein>
    <submittedName>
        <fullName evidence="7">S8 family serine peptidase</fullName>
    </submittedName>
</protein>
<keyword evidence="3 5" id="KW-0378">Hydrolase</keyword>
<dbReference type="InterPro" id="IPR000209">
    <property type="entry name" value="Peptidase_S8/S53_dom"/>
</dbReference>
<keyword evidence="8" id="KW-1185">Reference proteome</keyword>
<dbReference type="Proteomes" id="UP001595851">
    <property type="component" value="Unassembled WGS sequence"/>
</dbReference>
<dbReference type="Gene3D" id="3.40.50.200">
    <property type="entry name" value="Peptidase S8/S53 domain"/>
    <property type="match status" value="1"/>
</dbReference>
<gene>
    <name evidence="7" type="ORF">ACFOY2_47970</name>
</gene>
<dbReference type="PROSITE" id="PS00138">
    <property type="entry name" value="SUBTILASE_SER"/>
    <property type="match status" value="1"/>
</dbReference>
<evidence type="ECO:0000256" key="4">
    <source>
        <dbReference type="ARBA" id="ARBA00022825"/>
    </source>
</evidence>
<comment type="caution">
    <text evidence="7">The sequence shown here is derived from an EMBL/GenBank/DDBJ whole genome shotgun (WGS) entry which is preliminary data.</text>
</comment>
<feature type="active site" description="Charge relay system" evidence="5">
    <location>
        <position position="230"/>
    </location>
</feature>
<dbReference type="Pfam" id="PF00082">
    <property type="entry name" value="Peptidase_S8"/>
    <property type="match status" value="1"/>
</dbReference>
<sequence>MTLGSALMAAMLAGTLGITAVHEPEHAARETGSVTLVTGDRVIVTGQGYRVEPGQGRQVRFATQRRDGHLLVVPSDALPLVARGVLDERLFDVTQLLQWRYGDADTAEIPVIAQGPAPRAARQDRRLPKLGMTALRIPKAGTAQTWKELTSGSRSAKTKLWLDGRRSFSLDQSVKQIGATEAWKQGMTGEGVTVAVLDSGYDPDHPDLKGVVRQARNFSDAPDTSDNLGHGTHVASIIAGAGQKYRGVAPDAGIAVGKVGDDTGIRDSALLAGMEWAAAEVKAKVVNMSIGGPDGLGLDPLEEAVNTLSAQTGALFVISAGNNGGAGTVSSPGSADAALTVGAVDREDQVAGFSSTGPRADDHAIKPDVTAPGVGIVAAAAKGTADGPYVAYNGTSMAAPHVAGAAAILAQRHPEWTGQQLKAALIGSAKPTGDTTPFEQGAGRVDLVRALAQPVTAQPGNVWADFPWNGSGERETTTSITYTNAGDAPVTLDLTAEGETLKLPVRRLEVPAGGQASVALVIDAKDRGPGDYPGTVTARSGETVIRTLAGAYVEPESYDVTITAIARDGRPSVAFGEIYNLETGARHGLFFKDGEVRTRLPKGEWNVYADLFEGSGSTTAHVPLKIDGDEDLVLDARLGKQIRFSVDEPTAVADSTLELNLSNGSWSFGWLDVSASPDKAFFVLPVRQPGLRYMTKTVWHKKDAAPSPYRYDLVDYHTDGIPDDPAYDARTSDLVKVTATNRGPGTAAKATVLLGTIFPGFTWPFLTPTPDVDLPGTLTSYRSPGFTWDTEFRTGTATLVGSDRYLKARSHNEMWNAAVTGPAFATSGGSRTGDDLTFSAARLFTDGVAGRTGTDASVTGALTLSKGEEKLAETDLAGCSLDSQDTCLLSARVPSDAAVYTLRASARRNATLSTAVESLWTFESANTSQEQPLPLTAVRYAPAGLDAANRAKPGTTTKVPLWIERNPGSRAASVRSVRLEASFDDGETWRAVPVHPASSGWTARIANPGTPGFVSLRATVTSTAGERTTQTITRAYAVG</sequence>
<comment type="similarity">
    <text evidence="1 5">Belongs to the peptidase S8 family.</text>
</comment>
<evidence type="ECO:0000313" key="7">
    <source>
        <dbReference type="EMBL" id="MFC4015025.1"/>
    </source>
</evidence>
<feature type="active site" description="Charge relay system" evidence="5">
    <location>
        <position position="198"/>
    </location>
</feature>
<dbReference type="PROSITE" id="PS51892">
    <property type="entry name" value="SUBTILASE"/>
    <property type="match status" value="1"/>
</dbReference>
<accession>A0ABV8GQ29</accession>
<dbReference type="InterPro" id="IPR022398">
    <property type="entry name" value="Peptidase_S8_His-AS"/>
</dbReference>
<dbReference type="PROSITE" id="PS00137">
    <property type="entry name" value="SUBTILASE_HIS"/>
    <property type="match status" value="1"/>
</dbReference>
<dbReference type="SUPFAM" id="SSF52743">
    <property type="entry name" value="Subtilisin-like"/>
    <property type="match status" value="1"/>
</dbReference>
<dbReference type="InterPro" id="IPR036852">
    <property type="entry name" value="Peptidase_S8/S53_dom_sf"/>
</dbReference>
<feature type="active site" description="Charge relay system" evidence="5">
    <location>
        <position position="396"/>
    </location>
</feature>
<evidence type="ECO:0000259" key="6">
    <source>
        <dbReference type="Pfam" id="PF00082"/>
    </source>
</evidence>